<dbReference type="SUPFAM" id="SSF52518">
    <property type="entry name" value="Thiamin diphosphate-binding fold (THDP-binding)"/>
    <property type="match status" value="2"/>
</dbReference>
<dbReference type="GO" id="GO:0003984">
    <property type="term" value="F:acetolactate synthase activity"/>
    <property type="evidence" value="ECO:0007669"/>
    <property type="project" value="UniProtKB-EC"/>
</dbReference>
<dbReference type="Proteomes" id="UP001185092">
    <property type="component" value="Unassembled WGS sequence"/>
</dbReference>
<reference evidence="7" key="1">
    <citation type="submission" date="2023-07" db="EMBL/GenBank/DDBJ databases">
        <title>Genomic Encyclopedia of Type Strains, Phase IV (KMG-IV): sequencing the most valuable type-strain genomes for metagenomic binning, comparative biology and taxonomic classification.</title>
        <authorList>
            <person name="Goeker M."/>
        </authorList>
    </citation>
    <scope>NUCLEOTIDE SEQUENCE</scope>
    <source>
        <strain evidence="7">DSM 26174</strain>
    </source>
</reference>
<comment type="caution">
    <text evidence="7">The sequence shown here is derived from an EMBL/GenBank/DDBJ whole genome shotgun (WGS) entry which is preliminary data.</text>
</comment>
<dbReference type="GO" id="GO:0000287">
    <property type="term" value="F:magnesium ion binding"/>
    <property type="evidence" value="ECO:0007669"/>
    <property type="project" value="InterPro"/>
</dbReference>
<dbReference type="GO" id="GO:0005948">
    <property type="term" value="C:acetolactate synthase complex"/>
    <property type="evidence" value="ECO:0007669"/>
    <property type="project" value="TreeGrafter"/>
</dbReference>
<accession>A0AAE3XKS4</accession>
<dbReference type="InterPro" id="IPR045229">
    <property type="entry name" value="TPP_enz"/>
</dbReference>
<feature type="domain" description="Thiamine pyrophosphate enzyme TPP-binding" evidence="5">
    <location>
        <begin position="379"/>
        <end position="525"/>
    </location>
</feature>
<dbReference type="PANTHER" id="PTHR18968">
    <property type="entry name" value="THIAMINE PYROPHOSPHATE ENZYMES"/>
    <property type="match status" value="1"/>
</dbReference>
<dbReference type="GO" id="GO:0009099">
    <property type="term" value="P:L-valine biosynthetic process"/>
    <property type="evidence" value="ECO:0007669"/>
    <property type="project" value="TreeGrafter"/>
</dbReference>
<evidence type="ECO:0000256" key="1">
    <source>
        <dbReference type="ARBA" id="ARBA00007812"/>
    </source>
</evidence>
<dbReference type="GO" id="GO:0009097">
    <property type="term" value="P:isoleucine biosynthetic process"/>
    <property type="evidence" value="ECO:0007669"/>
    <property type="project" value="TreeGrafter"/>
</dbReference>
<organism evidence="7 8">
    <name type="scientific">Aureibacter tunicatorum</name>
    <dbReference type="NCBI Taxonomy" id="866807"/>
    <lineage>
        <taxon>Bacteria</taxon>
        <taxon>Pseudomonadati</taxon>
        <taxon>Bacteroidota</taxon>
        <taxon>Cytophagia</taxon>
        <taxon>Cytophagales</taxon>
        <taxon>Persicobacteraceae</taxon>
        <taxon>Aureibacter</taxon>
    </lineage>
</organism>
<evidence type="ECO:0000313" key="8">
    <source>
        <dbReference type="Proteomes" id="UP001185092"/>
    </source>
</evidence>
<dbReference type="SUPFAM" id="SSF52467">
    <property type="entry name" value="DHS-like NAD/FAD-binding domain"/>
    <property type="match status" value="1"/>
</dbReference>
<dbReference type="PANTHER" id="PTHR18968:SF129">
    <property type="entry name" value="ACETOLACTATE SYNTHASE"/>
    <property type="match status" value="1"/>
</dbReference>
<dbReference type="EC" id="2.2.1.6" evidence="7"/>
<evidence type="ECO:0000256" key="2">
    <source>
        <dbReference type="ARBA" id="ARBA00023052"/>
    </source>
</evidence>
<dbReference type="InterPro" id="IPR011766">
    <property type="entry name" value="TPP_enzyme_TPP-bd"/>
</dbReference>
<gene>
    <name evidence="7" type="ORF">HNQ88_001316</name>
</gene>
<feature type="domain" description="Thiamine pyrophosphate enzyme N-terminal TPP-binding" evidence="6">
    <location>
        <begin position="1"/>
        <end position="110"/>
    </location>
</feature>
<evidence type="ECO:0000259" key="4">
    <source>
        <dbReference type="Pfam" id="PF00205"/>
    </source>
</evidence>
<dbReference type="NCBIfam" id="NF006187">
    <property type="entry name" value="PRK08322.1"/>
    <property type="match status" value="1"/>
</dbReference>
<keyword evidence="7" id="KW-0808">Transferase</keyword>
<dbReference type="GO" id="GO:0030976">
    <property type="term" value="F:thiamine pyrophosphate binding"/>
    <property type="evidence" value="ECO:0007669"/>
    <property type="project" value="InterPro"/>
</dbReference>
<comment type="similarity">
    <text evidence="1 3">Belongs to the TPP enzyme family.</text>
</comment>
<evidence type="ECO:0000313" key="7">
    <source>
        <dbReference type="EMBL" id="MDR6238340.1"/>
    </source>
</evidence>
<keyword evidence="8" id="KW-1185">Reference proteome</keyword>
<name>A0AAE3XKS4_9BACT</name>
<keyword evidence="2 3" id="KW-0786">Thiamine pyrophosphate</keyword>
<dbReference type="InterPro" id="IPR000399">
    <property type="entry name" value="TPP-bd_CS"/>
</dbReference>
<proteinExistence type="inferred from homology"/>
<sequence>MKASDVFIKALENEGVKYIFGIPGEETLDLLDSLIDSKISFINVRHETVAGYMAATVGRLTGMAGVCLSTIGPGAANLVPAAAYSNLGGWPMVMITGQKPVKSNPQGRFQFIRTSDMMSAVTKSSKTFYGGKNINWMTREAFKTAESERPGAVHLELPEDVAKEYVVQDYILKVKEDPAVASENSINEAVKVMTEAKKPIICLASGCNRKANQQALSKLVKQTCIPFITTQLGKGAVDERNPDYLGNACLSSNMILSNAVKAADVILVIGHDDFEKPPFKMQHDPRVIIHLNYTRANIDPEYCPTYEVIGDIANAVNRITDKLSSMKCLWEFDYFRKLKKTIDKSMLPTINADQYPLCPSRIVNDTREAMPDDGIVCLDNGMYKIWYARNYRANQPNTLLLDNALATMGAGLASAISAKLLYPQRKVIAVCGDGGFMMHCQDLETAVRLNLNLVVLILRDNAFGMIKWKQESQGLPNFSLDIGNPDFTKFAESFGAKGHFIENTEDLLPALKSALDSNGVHLIDCPIDYESDNKILKYDFKEIARNTEEGMI</sequence>
<feature type="domain" description="Thiamine pyrophosphate enzyme central" evidence="4">
    <location>
        <begin position="186"/>
        <end position="318"/>
    </location>
</feature>
<dbReference type="Pfam" id="PF00205">
    <property type="entry name" value="TPP_enzyme_M"/>
    <property type="match status" value="1"/>
</dbReference>
<dbReference type="CDD" id="cd07035">
    <property type="entry name" value="TPP_PYR_POX_like"/>
    <property type="match status" value="1"/>
</dbReference>
<dbReference type="InterPro" id="IPR012001">
    <property type="entry name" value="Thiamin_PyroP_enz_TPP-bd_dom"/>
</dbReference>
<dbReference type="PROSITE" id="PS00187">
    <property type="entry name" value="TPP_ENZYMES"/>
    <property type="match status" value="1"/>
</dbReference>
<dbReference type="FunFam" id="3.40.50.970:FF:000007">
    <property type="entry name" value="Acetolactate synthase"/>
    <property type="match status" value="1"/>
</dbReference>
<dbReference type="InterPro" id="IPR029035">
    <property type="entry name" value="DHS-like_NAD/FAD-binding_dom"/>
</dbReference>
<dbReference type="InterPro" id="IPR029061">
    <property type="entry name" value="THDP-binding"/>
</dbReference>
<evidence type="ECO:0000259" key="6">
    <source>
        <dbReference type="Pfam" id="PF02776"/>
    </source>
</evidence>
<dbReference type="EMBL" id="JAVDQD010000001">
    <property type="protein sequence ID" value="MDR6238340.1"/>
    <property type="molecule type" value="Genomic_DNA"/>
</dbReference>
<dbReference type="AlphaFoldDB" id="A0AAE3XKS4"/>
<dbReference type="RefSeq" id="WP_309937824.1">
    <property type="nucleotide sequence ID" value="NZ_AP025305.1"/>
</dbReference>
<dbReference type="InterPro" id="IPR012000">
    <property type="entry name" value="Thiamin_PyroP_enz_cen_dom"/>
</dbReference>
<dbReference type="Pfam" id="PF02775">
    <property type="entry name" value="TPP_enzyme_C"/>
    <property type="match status" value="1"/>
</dbReference>
<protein>
    <submittedName>
        <fullName evidence="7">Acetolactate synthase-1/2/3 large subunit</fullName>
        <ecNumber evidence="7">2.2.1.6</ecNumber>
    </submittedName>
</protein>
<dbReference type="Gene3D" id="3.40.50.970">
    <property type="match status" value="2"/>
</dbReference>
<evidence type="ECO:0000259" key="5">
    <source>
        <dbReference type="Pfam" id="PF02775"/>
    </source>
</evidence>
<dbReference type="Gene3D" id="3.40.50.1220">
    <property type="entry name" value="TPP-binding domain"/>
    <property type="match status" value="1"/>
</dbReference>
<dbReference type="Pfam" id="PF02776">
    <property type="entry name" value="TPP_enzyme_N"/>
    <property type="match status" value="1"/>
</dbReference>
<evidence type="ECO:0000256" key="3">
    <source>
        <dbReference type="RuleBase" id="RU362132"/>
    </source>
</evidence>
<dbReference type="GO" id="GO:0050660">
    <property type="term" value="F:flavin adenine dinucleotide binding"/>
    <property type="evidence" value="ECO:0007669"/>
    <property type="project" value="TreeGrafter"/>
</dbReference>